<accession>A0A2R4CDH2</accession>
<keyword evidence="5" id="KW-0482">Metalloprotease</keyword>
<evidence type="ECO:0000256" key="3">
    <source>
        <dbReference type="ARBA" id="ARBA00022801"/>
    </source>
</evidence>
<dbReference type="Pfam" id="PF00675">
    <property type="entry name" value="Peptidase_M16"/>
    <property type="match status" value="1"/>
</dbReference>
<dbReference type="InterPro" id="IPR050626">
    <property type="entry name" value="Peptidase_M16"/>
</dbReference>
<evidence type="ECO:0000256" key="4">
    <source>
        <dbReference type="ARBA" id="ARBA00022833"/>
    </source>
</evidence>
<dbReference type="OrthoDB" id="9811314at2"/>
<name>A0A2R4CDH2_9BURK</name>
<evidence type="ECO:0000313" key="9">
    <source>
        <dbReference type="EMBL" id="AVR97656.1"/>
    </source>
</evidence>
<feature type="chain" id="PRO_5015302966" evidence="6">
    <location>
        <begin position="22"/>
        <end position="941"/>
    </location>
</feature>
<dbReference type="Proteomes" id="UP000240505">
    <property type="component" value="Chromosome"/>
</dbReference>
<dbReference type="Pfam" id="PF05193">
    <property type="entry name" value="Peptidase_M16_C"/>
    <property type="match status" value="2"/>
</dbReference>
<dbReference type="InterPro" id="IPR007863">
    <property type="entry name" value="Peptidase_M16_C"/>
</dbReference>
<proteinExistence type="inferred from homology"/>
<feature type="domain" description="Peptidase M16 C-terminal" evidence="8">
    <location>
        <begin position="211"/>
        <end position="392"/>
    </location>
</feature>
<keyword evidence="6" id="KW-0732">Signal</keyword>
<gene>
    <name evidence="9" type="ORF">C9I28_19970</name>
</gene>
<keyword evidence="4" id="KW-0862">Zinc</keyword>
<dbReference type="PANTHER" id="PTHR43690">
    <property type="entry name" value="NARDILYSIN"/>
    <property type="match status" value="1"/>
</dbReference>
<dbReference type="RefSeq" id="WP_107142997.1">
    <property type="nucleotide sequence ID" value="NZ_CP028324.1"/>
</dbReference>
<dbReference type="KEGG" id="masz:C9I28_19970"/>
<dbReference type="GO" id="GO:0046872">
    <property type="term" value="F:metal ion binding"/>
    <property type="evidence" value="ECO:0007669"/>
    <property type="project" value="InterPro"/>
</dbReference>
<keyword evidence="3" id="KW-0378">Hydrolase</keyword>
<dbReference type="EMBL" id="CP028324">
    <property type="protein sequence ID" value="AVR97656.1"/>
    <property type="molecule type" value="Genomic_DNA"/>
</dbReference>
<evidence type="ECO:0000256" key="6">
    <source>
        <dbReference type="SAM" id="SignalP"/>
    </source>
</evidence>
<dbReference type="Gene3D" id="3.30.830.10">
    <property type="entry name" value="Metalloenzyme, LuxS/M16 peptidase-like"/>
    <property type="match status" value="4"/>
</dbReference>
<dbReference type="PANTHER" id="PTHR43690:SF34">
    <property type="entry name" value="ZINC PROTEASE PQQL-LIKE"/>
    <property type="match status" value="1"/>
</dbReference>
<dbReference type="InterPro" id="IPR011249">
    <property type="entry name" value="Metalloenz_LuxS/M16"/>
</dbReference>
<dbReference type="AlphaFoldDB" id="A0A2R4CDH2"/>
<feature type="signal peptide" evidence="6">
    <location>
        <begin position="1"/>
        <end position="21"/>
    </location>
</feature>
<feature type="domain" description="Peptidase M16 C-terminal" evidence="8">
    <location>
        <begin position="698"/>
        <end position="869"/>
    </location>
</feature>
<reference evidence="9 10" key="1">
    <citation type="submission" date="2018-03" db="EMBL/GenBank/DDBJ databases">
        <title>Massilia armeniaca sp. nov., isolated from desert soil.</title>
        <authorList>
            <person name="Huang H."/>
            <person name="Ren M."/>
        </authorList>
    </citation>
    <scope>NUCLEOTIDE SEQUENCE [LARGE SCALE GENOMIC DNA]</scope>
    <source>
        <strain evidence="9 10">ZMN-3</strain>
    </source>
</reference>
<feature type="domain" description="Peptidase M16 N-terminal" evidence="7">
    <location>
        <begin position="54"/>
        <end position="172"/>
    </location>
</feature>
<dbReference type="GO" id="GO:0008237">
    <property type="term" value="F:metallopeptidase activity"/>
    <property type="evidence" value="ECO:0007669"/>
    <property type="project" value="UniProtKB-KW"/>
</dbReference>
<comment type="similarity">
    <text evidence="1">Belongs to the peptidase M16 family.</text>
</comment>
<sequence length="941" mass="103891">MKSVSLRLTAIVALFSCALLARGAEAPPLGEPLPLSPLVKVGKLPNGLTYYIQKNAKPAKKLELRLVVKAGSILEDEDQLGLAHFTEHMAFNGSTHFKRHELIDYLQSNGVKFGRDLNAYTGFDETVYILPIPTDKKEVVERGFLVLEDWAHGLKFNDADIDSERGIVLEELRLGKGASDRMNKVLYPKLFNGSRYADRLPIGKAEVLRTFKPDAIKRFYRDWYRPDLMAVIAVGDIDPLEAEKLIKAHFGKLKNPELARPRDYPVIPERKQDEAVVVTDKEAPGDVLYIRYPIEQHAEATTLGGYRADLVEKLYGMMLSQRMMELTQQADPPFIQGGSGRGKVVRGHRSFSASALLGKGGPVPAINALVQESERARQYGFTAAELERAKKGMLSNYERMYNEREKSDSAVFVAEYLRNFLEGEALPGIENEYAYAHRFVPGITLDEVNAAARAALPGPDDKKLVVLMGSEKATPQPKPAELLAAVEAARKTAVSAREEKTYAANLLDKPPVAGSIVAETQDKLLGTTELTLSNGIKVVLKPTDFRNDQVLMSAVRHGGQFLYGDEDIQNARYASALAAQMGVLDYSPLDIQKVLAGRSVAVSVALGELTENVAGGTVNSDVETMLQMMYARLLNPRRDETLFKSFIGRQRDLAQSQQARPEAQFANTIRAALYGDNPRVAGLARPQDFDQVDLDRALRIFRERFGSGKGWTFYFVGSFDPAKLKPLLATYVASLPTPDIPLAYRDLGVRPARGVIKREIRRGKEPKSAISVVFTGDATYSQPEQMRLAAAIEVLNLKLTEVLREKLGLIYGGGAAGAISKLPYANYSISLNLPCGPENVDKVIEAAFAEIRKLQQDGPAAADLAKVRQNWLNNHRRALSENGWWMGQLQAATLYGTDPAWAAIDYDKRVAALSAADVQAAARRYFDFGNYVQVVMNPETK</sequence>
<dbReference type="InterPro" id="IPR011765">
    <property type="entry name" value="Pept_M16_N"/>
</dbReference>
<dbReference type="SUPFAM" id="SSF63411">
    <property type="entry name" value="LuxS/MPP-like metallohydrolase"/>
    <property type="match status" value="4"/>
</dbReference>
<organism evidence="9 10">
    <name type="scientific">Pseudoduganella armeniaca</name>
    <dbReference type="NCBI Taxonomy" id="2072590"/>
    <lineage>
        <taxon>Bacteria</taxon>
        <taxon>Pseudomonadati</taxon>
        <taxon>Pseudomonadota</taxon>
        <taxon>Betaproteobacteria</taxon>
        <taxon>Burkholderiales</taxon>
        <taxon>Oxalobacteraceae</taxon>
        <taxon>Telluria group</taxon>
        <taxon>Pseudoduganella</taxon>
    </lineage>
</organism>
<evidence type="ECO:0000259" key="7">
    <source>
        <dbReference type="Pfam" id="PF00675"/>
    </source>
</evidence>
<evidence type="ECO:0000256" key="5">
    <source>
        <dbReference type="ARBA" id="ARBA00023049"/>
    </source>
</evidence>
<evidence type="ECO:0000256" key="1">
    <source>
        <dbReference type="ARBA" id="ARBA00007261"/>
    </source>
</evidence>
<dbReference type="GO" id="GO:0006508">
    <property type="term" value="P:proteolysis"/>
    <property type="evidence" value="ECO:0007669"/>
    <property type="project" value="UniProtKB-KW"/>
</dbReference>
<evidence type="ECO:0000313" key="10">
    <source>
        <dbReference type="Proteomes" id="UP000240505"/>
    </source>
</evidence>
<evidence type="ECO:0000259" key="8">
    <source>
        <dbReference type="Pfam" id="PF05193"/>
    </source>
</evidence>
<keyword evidence="2" id="KW-0645">Protease</keyword>
<protein>
    <submittedName>
        <fullName evidence="9">Peptidase M16</fullName>
    </submittedName>
</protein>
<keyword evidence="10" id="KW-1185">Reference proteome</keyword>
<evidence type="ECO:0000256" key="2">
    <source>
        <dbReference type="ARBA" id="ARBA00022670"/>
    </source>
</evidence>